<dbReference type="RefSeq" id="WP_253359862.1">
    <property type="nucleotide sequence ID" value="NZ_JAIULA010000006.1"/>
</dbReference>
<dbReference type="PANTHER" id="PTHR43479:SF11">
    <property type="entry name" value="ACREF_ENVCD OPERON REPRESSOR-RELATED"/>
    <property type="match status" value="1"/>
</dbReference>
<evidence type="ECO:0000256" key="1">
    <source>
        <dbReference type="ARBA" id="ARBA00023125"/>
    </source>
</evidence>
<feature type="domain" description="HTH tetR-type" evidence="3">
    <location>
        <begin position="18"/>
        <end position="78"/>
    </location>
</feature>
<dbReference type="InterPro" id="IPR009057">
    <property type="entry name" value="Homeodomain-like_sf"/>
</dbReference>
<sequence length="207" mass="23562">MDDSLSIYKQRIIKEDMPAGKKKVFKAALELIAKNGLHATTTAKIAKQAGVSEGTIYKYFASKEDLLAKLLIPILTEIRDTFFLQSKTFDSLEEVIHFVIKDRLEFVNVNFDFIKIVLREILDGHDLSIYFQDVIIGEGSIVEKLADFKKRFPEIRSELTSFQIMRIFMGPLLVFVSQERLLSIPSSNKKSDTDLIERQIIAGLTGK</sequence>
<dbReference type="AlphaFoldDB" id="A0A9X2FL99"/>
<dbReference type="PROSITE" id="PS01081">
    <property type="entry name" value="HTH_TETR_1"/>
    <property type="match status" value="1"/>
</dbReference>
<dbReference type="Gene3D" id="1.10.357.10">
    <property type="entry name" value="Tetracycline Repressor, domain 2"/>
    <property type="match status" value="1"/>
</dbReference>
<dbReference type="PRINTS" id="PR00455">
    <property type="entry name" value="HTHTETR"/>
</dbReference>
<reference evidence="4 5" key="1">
    <citation type="journal article" date="2023" name="Int. J. Syst. Evol. Microbiol.">
        <title>Ligilactobacillus ubinensis sp. nov., a novel species isolated from the wild ferment of a durian fruit (Durio zibethinus).</title>
        <authorList>
            <person name="Heng Y.C."/>
            <person name="Menon N."/>
            <person name="Chen B."/>
            <person name="Loo B.Z.L."/>
            <person name="Wong G.W.J."/>
            <person name="Lim A.C.H."/>
            <person name="Silvaraju S."/>
            <person name="Kittelmann S."/>
        </authorList>
    </citation>
    <scope>NUCLEOTIDE SEQUENCE [LARGE SCALE GENOMIC DNA]</scope>
    <source>
        <strain evidence="4 5">WILCCON 0076</strain>
    </source>
</reference>
<accession>A0A9X2FL99</accession>
<keyword evidence="5" id="KW-1185">Reference proteome</keyword>
<dbReference type="InterPro" id="IPR023772">
    <property type="entry name" value="DNA-bd_HTH_TetR-type_CS"/>
</dbReference>
<evidence type="ECO:0000313" key="5">
    <source>
        <dbReference type="Proteomes" id="UP001139006"/>
    </source>
</evidence>
<dbReference type="PROSITE" id="PS50977">
    <property type="entry name" value="HTH_TETR_2"/>
    <property type="match status" value="1"/>
</dbReference>
<protein>
    <submittedName>
        <fullName evidence="4">TetR/AcrR family transcriptional regulator</fullName>
    </submittedName>
</protein>
<comment type="caution">
    <text evidence="4">The sequence shown here is derived from an EMBL/GenBank/DDBJ whole genome shotgun (WGS) entry which is preliminary data.</text>
</comment>
<dbReference type="InterPro" id="IPR050624">
    <property type="entry name" value="HTH-type_Tx_Regulator"/>
</dbReference>
<keyword evidence="1 2" id="KW-0238">DNA-binding</keyword>
<dbReference type="Proteomes" id="UP001139006">
    <property type="component" value="Unassembled WGS sequence"/>
</dbReference>
<organism evidence="4 5">
    <name type="scientific">Ligilactobacillus ubinensis</name>
    <dbReference type="NCBI Taxonomy" id="2876789"/>
    <lineage>
        <taxon>Bacteria</taxon>
        <taxon>Bacillati</taxon>
        <taxon>Bacillota</taxon>
        <taxon>Bacilli</taxon>
        <taxon>Lactobacillales</taxon>
        <taxon>Lactobacillaceae</taxon>
        <taxon>Ligilactobacillus</taxon>
    </lineage>
</organism>
<evidence type="ECO:0000313" key="4">
    <source>
        <dbReference type="EMBL" id="MCP0886613.1"/>
    </source>
</evidence>
<dbReference type="GO" id="GO:0003677">
    <property type="term" value="F:DNA binding"/>
    <property type="evidence" value="ECO:0007669"/>
    <property type="project" value="UniProtKB-UniRule"/>
</dbReference>
<dbReference type="EMBL" id="JAIULA010000006">
    <property type="protein sequence ID" value="MCP0886613.1"/>
    <property type="molecule type" value="Genomic_DNA"/>
</dbReference>
<name>A0A9X2FL99_9LACO</name>
<proteinExistence type="predicted"/>
<gene>
    <name evidence="4" type="ORF">LB941_04590</name>
</gene>
<feature type="DNA-binding region" description="H-T-H motif" evidence="2">
    <location>
        <begin position="41"/>
        <end position="60"/>
    </location>
</feature>
<dbReference type="InterPro" id="IPR001647">
    <property type="entry name" value="HTH_TetR"/>
</dbReference>
<evidence type="ECO:0000256" key="2">
    <source>
        <dbReference type="PROSITE-ProRule" id="PRU00335"/>
    </source>
</evidence>
<dbReference type="PANTHER" id="PTHR43479">
    <property type="entry name" value="ACREF/ENVCD OPERON REPRESSOR-RELATED"/>
    <property type="match status" value="1"/>
</dbReference>
<evidence type="ECO:0000259" key="3">
    <source>
        <dbReference type="PROSITE" id="PS50977"/>
    </source>
</evidence>
<dbReference type="Pfam" id="PF00440">
    <property type="entry name" value="TetR_N"/>
    <property type="match status" value="1"/>
</dbReference>
<dbReference type="SUPFAM" id="SSF46689">
    <property type="entry name" value="Homeodomain-like"/>
    <property type="match status" value="1"/>
</dbReference>